<dbReference type="SUPFAM" id="SSF56925">
    <property type="entry name" value="OMPA-like"/>
    <property type="match status" value="1"/>
</dbReference>
<dbReference type="Gene3D" id="2.40.160.20">
    <property type="match status" value="1"/>
</dbReference>
<feature type="domain" description="Outer membrane protein beta-barrel" evidence="3">
    <location>
        <begin position="7"/>
        <end position="188"/>
    </location>
</feature>
<dbReference type="PROSITE" id="PS51257">
    <property type="entry name" value="PROKAR_LIPOPROTEIN"/>
    <property type="match status" value="1"/>
</dbReference>
<evidence type="ECO:0000256" key="2">
    <source>
        <dbReference type="SAM" id="SignalP"/>
    </source>
</evidence>
<dbReference type="Pfam" id="PF13505">
    <property type="entry name" value="OMP_b-brl"/>
    <property type="match status" value="1"/>
</dbReference>
<dbReference type="Proteomes" id="UP000031338">
    <property type="component" value="Unassembled WGS sequence"/>
</dbReference>
<dbReference type="RefSeq" id="WP_039338320.1">
    <property type="nucleotide sequence ID" value="NZ_JBNNWK010000026.1"/>
</dbReference>
<dbReference type="EMBL" id="JRVC01000033">
    <property type="protein sequence ID" value="KHS42041.1"/>
    <property type="molecule type" value="Genomic_DNA"/>
</dbReference>
<keyword evidence="5" id="KW-1185">Reference proteome</keyword>
<comment type="caution">
    <text evidence="4">The sequence shown here is derived from an EMBL/GenBank/DDBJ whole genome shotgun (WGS) entry which is preliminary data.</text>
</comment>
<organism evidence="4 5">
    <name type="scientific">Novosphingobium subterraneum</name>
    <dbReference type="NCBI Taxonomy" id="48936"/>
    <lineage>
        <taxon>Bacteria</taxon>
        <taxon>Pseudomonadati</taxon>
        <taxon>Pseudomonadota</taxon>
        <taxon>Alphaproteobacteria</taxon>
        <taxon>Sphingomonadales</taxon>
        <taxon>Sphingomonadaceae</taxon>
        <taxon>Novosphingobium</taxon>
    </lineage>
</organism>
<evidence type="ECO:0000259" key="3">
    <source>
        <dbReference type="Pfam" id="PF13505"/>
    </source>
</evidence>
<feature type="signal peptide" evidence="2">
    <location>
        <begin position="1"/>
        <end position="21"/>
    </location>
</feature>
<evidence type="ECO:0000313" key="5">
    <source>
        <dbReference type="Proteomes" id="UP000031338"/>
    </source>
</evidence>
<keyword evidence="1 2" id="KW-0732">Signal</keyword>
<dbReference type="InterPro" id="IPR027385">
    <property type="entry name" value="Beta-barrel_OMP"/>
</dbReference>
<reference evidence="4 5" key="1">
    <citation type="submission" date="2014-10" db="EMBL/GenBank/DDBJ databases">
        <title>Draft genome sequence of Novosphingobium subterraneum DSM 12447.</title>
        <authorList>
            <person name="Gan H.M."/>
            <person name="Gan H.Y."/>
            <person name="Savka M.A."/>
        </authorList>
    </citation>
    <scope>NUCLEOTIDE SEQUENCE [LARGE SCALE GENOMIC DNA]</scope>
    <source>
        <strain evidence="4 5">DSM 12447</strain>
    </source>
</reference>
<gene>
    <name evidence="4" type="ORF">NJ75_04407</name>
</gene>
<proteinExistence type="predicted"/>
<feature type="chain" id="PRO_5002127841" evidence="2">
    <location>
        <begin position="22"/>
        <end position="188"/>
    </location>
</feature>
<sequence length="188" mass="19733">MKKITIALAAVVAACATPAFAEAPSGVRTEVLVGWDRVSLDLNDLGLGTYSEDGVGFGLALGYDIPTTGNVAFGVDAEVSDSSTKYVYDDGVDRAVISTGRDLYVGARVTAAVNPKLNLYGKVGYTNARIKGELNGFKDGENGDGVRLGLGAQLGLGGNSYGLLEYRYSNYESNFSRNQVLAGVGLRF</sequence>
<name>A0A0B8ZUW9_9SPHN</name>
<accession>A0A0B8ZUW9</accession>
<dbReference type="AlphaFoldDB" id="A0A0B8ZUW9"/>
<dbReference type="InterPro" id="IPR011250">
    <property type="entry name" value="OMP/PagP_B-barrel"/>
</dbReference>
<dbReference type="PATRIC" id="fig|48936.3.peg.4443"/>
<evidence type="ECO:0000313" key="4">
    <source>
        <dbReference type="EMBL" id="KHS42041.1"/>
    </source>
</evidence>
<protein>
    <submittedName>
        <fullName evidence="4">Opacity protein antigens-like protein</fullName>
    </submittedName>
</protein>
<evidence type="ECO:0000256" key="1">
    <source>
        <dbReference type="ARBA" id="ARBA00022729"/>
    </source>
</evidence>